<dbReference type="NCBIfam" id="TIGR02608">
    <property type="entry name" value="delta_60_rpt"/>
    <property type="match status" value="6"/>
</dbReference>
<dbReference type="RefSeq" id="WP_183960923.1">
    <property type="nucleotide sequence ID" value="NZ_JACHHP010000003.1"/>
</dbReference>
<evidence type="ECO:0000313" key="2">
    <source>
        <dbReference type="EMBL" id="MBB5208389.1"/>
    </source>
</evidence>
<dbReference type="Pfam" id="PF17164">
    <property type="entry name" value="DUF5122"/>
    <property type="match status" value="4"/>
</dbReference>
<name>A0A7W8G0J4_9GAMM</name>
<keyword evidence="3" id="KW-1185">Reference proteome</keyword>
<dbReference type="AlphaFoldDB" id="A0A7W8G0J4"/>
<organism evidence="2 3">
    <name type="scientific">Chiayiivirga flava</name>
    <dbReference type="NCBI Taxonomy" id="659595"/>
    <lineage>
        <taxon>Bacteria</taxon>
        <taxon>Pseudomonadati</taxon>
        <taxon>Pseudomonadota</taxon>
        <taxon>Gammaproteobacteria</taxon>
        <taxon>Lysobacterales</taxon>
        <taxon>Lysobacteraceae</taxon>
        <taxon>Chiayiivirga</taxon>
    </lineage>
</organism>
<keyword evidence="1" id="KW-0732">Signal</keyword>
<evidence type="ECO:0000256" key="1">
    <source>
        <dbReference type="SAM" id="SignalP"/>
    </source>
</evidence>
<gene>
    <name evidence="2" type="ORF">HNQ52_001931</name>
</gene>
<accession>A0A7W8G0J4</accession>
<dbReference type="Proteomes" id="UP000521199">
    <property type="component" value="Unassembled WGS sequence"/>
</dbReference>
<evidence type="ECO:0000313" key="3">
    <source>
        <dbReference type="Proteomes" id="UP000521199"/>
    </source>
</evidence>
<proteinExistence type="predicted"/>
<comment type="caution">
    <text evidence="2">The sequence shown here is derived from an EMBL/GenBank/DDBJ whole genome shotgun (WGS) entry which is preliminary data.</text>
</comment>
<dbReference type="Gene3D" id="2.80.10.50">
    <property type="match status" value="2"/>
</dbReference>
<dbReference type="InterPro" id="IPR013431">
    <property type="entry name" value="Delta_60_rpt"/>
</dbReference>
<feature type="chain" id="PRO_5031238680" evidence="1">
    <location>
        <begin position="22"/>
        <end position="466"/>
    </location>
</feature>
<sequence length="466" mass="48095">MSTTLRRLALPLALALPAAQADTGNLDPTFSGDGRAAALWPEQEFVQVQTQALATLPDGSVVLAGFADRGDNNRDMALVRFRADGQIDTQFGVDGFVVIAFDLVAGGDDRALGVFPAPGGGLLVAGVAGVDGSPSQWPAFARLTASGDLDPGFGSGGKRVTATQPWSGAQLLFTTSTRDASGRIVLAGQCGSCGHGGLPDMLAARFDANGVLDAGFGNAGYFSFGREGSDGSWGVERAVAASVDGDGRIVLGGHEETYTDPGERQRPLLVRTTVDGELDASFGDDGVLMLDLLGSYSVGALASDPLNDSQVASINVSNLPDVVPGTLLLRVRSTGALDTTFGDGGFLPLGREEGTSIDALAIDAARRITAAGWIDPNGGANHRDIFLARSLFDGTLDASFDGNGVKRVAMDVPDCLICDDRATAIGFSDGRVVVAGVMPAYIAPDQRDASVVLRLQSARIFADGME</sequence>
<dbReference type="EMBL" id="JACHHP010000003">
    <property type="protein sequence ID" value="MBB5208389.1"/>
    <property type="molecule type" value="Genomic_DNA"/>
</dbReference>
<reference evidence="2 3" key="1">
    <citation type="submission" date="2020-08" db="EMBL/GenBank/DDBJ databases">
        <title>Genomic Encyclopedia of Type Strains, Phase IV (KMG-IV): sequencing the most valuable type-strain genomes for metagenomic binning, comparative biology and taxonomic classification.</title>
        <authorList>
            <person name="Goeker M."/>
        </authorList>
    </citation>
    <scope>NUCLEOTIDE SEQUENCE [LARGE SCALE GENOMIC DNA]</scope>
    <source>
        <strain evidence="2 3">DSM 24163</strain>
    </source>
</reference>
<feature type="signal peptide" evidence="1">
    <location>
        <begin position="1"/>
        <end position="21"/>
    </location>
</feature>
<protein>
    <submittedName>
        <fullName evidence="2">Putative delta-60 repeat protein</fullName>
    </submittedName>
</protein>